<comment type="subcellular location">
    <subcellularLocation>
        <location evidence="1">Cell membrane</location>
        <topology evidence="1">Multi-pass membrane protein</topology>
    </subcellularLocation>
</comment>
<dbReference type="GO" id="GO:0005886">
    <property type="term" value="C:plasma membrane"/>
    <property type="evidence" value="ECO:0007669"/>
    <property type="project" value="UniProtKB-SubCell"/>
</dbReference>
<keyword evidence="5 7" id="KW-1133">Transmembrane helix</keyword>
<accession>A0A0R1VZW6</accession>
<feature type="transmembrane region" description="Helical" evidence="7">
    <location>
        <begin position="373"/>
        <end position="395"/>
    </location>
</feature>
<feature type="transmembrane region" description="Helical" evidence="7">
    <location>
        <begin position="68"/>
        <end position="88"/>
    </location>
</feature>
<evidence type="ECO:0000313" key="9">
    <source>
        <dbReference type="EMBL" id="KRM11166.1"/>
    </source>
</evidence>
<dbReference type="PANTHER" id="PTHR42718:SF24">
    <property type="entry name" value="MAJOR FACILITATOR SUPERFAMILY (MFS) PROFILE DOMAIN-CONTAINING PROTEIN"/>
    <property type="match status" value="1"/>
</dbReference>
<evidence type="ECO:0000256" key="3">
    <source>
        <dbReference type="ARBA" id="ARBA00022475"/>
    </source>
</evidence>
<feature type="transmembrane region" description="Helical" evidence="7">
    <location>
        <begin position="188"/>
        <end position="207"/>
    </location>
</feature>
<dbReference type="CDD" id="cd17503">
    <property type="entry name" value="MFS_LmrB_MDR_like"/>
    <property type="match status" value="1"/>
</dbReference>
<keyword evidence="6 7" id="KW-0472">Membrane</keyword>
<comment type="caution">
    <text evidence="9">The sequence shown here is derived from an EMBL/GenBank/DDBJ whole genome shotgun (WGS) entry which is preliminary data.</text>
</comment>
<organism evidence="9 10">
    <name type="scientific">Paucilactobacillus suebicus DSM 5007 = KCTC 3549</name>
    <dbReference type="NCBI Taxonomy" id="1423807"/>
    <lineage>
        <taxon>Bacteria</taxon>
        <taxon>Bacillati</taxon>
        <taxon>Bacillota</taxon>
        <taxon>Bacilli</taxon>
        <taxon>Lactobacillales</taxon>
        <taxon>Lactobacillaceae</taxon>
        <taxon>Paucilactobacillus</taxon>
    </lineage>
</organism>
<evidence type="ECO:0000256" key="2">
    <source>
        <dbReference type="ARBA" id="ARBA00022448"/>
    </source>
</evidence>
<keyword evidence="3" id="KW-1003">Cell membrane</keyword>
<dbReference type="Gene3D" id="1.20.1720.10">
    <property type="entry name" value="Multidrug resistance protein D"/>
    <property type="match status" value="1"/>
</dbReference>
<dbReference type="NCBIfam" id="TIGR00711">
    <property type="entry name" value="efflux_EmrB"/>
    <property type="match status" value="1"/>
</dbReference>
<dbReference type="PRINTS" id="PR01036">
    <property type="entry name" value="TCRTETB"/>
</dbReference>
<evidence type="ECO:0000313" key="10">
    <source>
        <dbReference type="Proteomes" id="UP000051820"/>
    </source>
</evidence>
<name>A0A0R1VZW6_9LACO</name>
<dbReference type="PANTHER" id="PTHR42718">
    <property type="entry name" value="MAJOR FACILITATOR SUPERFAMILY MULTIDRUG TRANSPORTER MFSC"/>
    <property type="match status" value="1"/>
</dbReference>
<dbReference type="EMBL" id="AZGF01000022">
    <property type="protein sequence ID" value="KRM11166.1"/>
    <property type="molecule type" value="Genomic_DNA"/>
</dbReference>
<feature type="transmembrane region" description="Helical" evidence="7">
    <location>
        <begin position="243"/>
        <end position="262"/>
    </location>
</feature>
<feature type="transmembrane region" description="Helical" evidence="7">
    <location>
        <begin position="125"/>
        <end position="146"/>
    </location>
</feature>
<dbReference type="Pfam" id="PF07690">
    <property type="entry name" value="MFS_1"/>
    <property type="match status" value="1"/>
</dbReference>
<feature type="transmembrane region" description="Helical" evidence="7">
    <location>
        <begin position="219"/>
        <end position="237"/>
    </location>
</feature>
<dbReference type="InterPro" id="IPR020846">
    <property type="entry name" value="MFS_dom"/>
</dbReference>
<dbReference type="Gene3D" id="1.20.1250.20">
    <property type="entry name" value="MFS general substrate transporter like domains"/>
    <property type="match status" value="1"/>
</dbReference>
<sequence length="479" mass="51874">MYPAIYEGGTSMNNKQAIDIRGRKYNRTLMVIVMLLGSFLSLLTETFLNNALPSIMKSFSISESTVQWLSTGYLMVAGLMIPISAWIFKRFDVKKTYMVLLSIFLFGSIIAYLSPNFSVLLSGRLIQAIAAGSLMPLIQNVTLSIYPAEKRGAAMGVTGIVVTFAPAVGPTLSGFIIDNLGWRDLFGVLIPITILFMVLAMIFVKHINQPENITVDSRSLVYSTLGFGALLYGFSNIGNTGTVNMTTIVSIIFGIVLLIIFGKRQLTTSNPLIELRIFKTKTFTITTILSALSNIALLGVELIMPLYIQNVLGKSALVSGLVMLPGAIIMGILNPLTGNLYDKYGIKNLSLIGYLILIIGTIPMLSFGLNTNLALVSVIYAIRIVGISFVMMPTYTAGINSLKENLAIYGNAASSTVRQVAGSLGTAILMMIVSLFTVTKSNGSTNLISLNNGYHMAFIVAIIMSIFGFILSFTLKNTD</sequence>
<dbReference type="PROSITE" id="PS50850">
    <property type="entry name" value="MFS"/>
    <property type="match status" value="1"/>
</dbReference>
<dbReference type="PATRIC" id="fig|1423807.3.peg.999"/>
<feature type="transmembrane region" description="Helical" evidence="7">
    <location>
        <begin position="456"/>
        <end position="475"/>
    </location>
</feature>
<feature type="transmembrane region" description="Helical" evidence="7">
    <location>
        <begin position="29"/>
        <end position="48"/>
    </location>
</feature>
<proteinExistence type="predicted"/>
<dbReference type="eggNOG" id="COG2814">
    <property type="taxonomic scope" value="Bacteria"/>
</dbReference>
<gene>
    <name evidence="9" type="ORF">FD16_GL000982</name>
</gene>
<protein>
    <submittedName>
        <fullName evidence="9">Drug resistance efflux protein</fullName>
    </submittedName>
</protein>
<evidence type="ECO:0000259" key="8">
    <source>
        <dbReference type="PROSITE" id="PS50850"/>
    </source>
</evidence>
<feature type="domain" description="Major facilitator superfamily (MFS) profile" evidence="8">
    <location>
        <begin position="30"/>
        <end position="479"/>
    </location>
</feature>
<dbReference type="InterPro" id="IPR036259">
    <property type="entry name" value="MFS_trans_sf"/>
</dbReference>
<feature type="transmembrane region" description="Helical" evidence="7">
    <location>
        <begin position="153"/>
        <end position="176"/>
    </location>
</feature>
<dbReference type="GO" id="GO:0022857">
    <property type="term" value="F:transmembrane transporter activity"/>
    <property type="evidence" value="ECO:0007669"/>
    <property type="project" value="InterPro"/>
</dbReference>
<dbReference type="InterPro" id="IPR011701">
    <property type="entry name" value="MFS"/>
</dbReference>
<evidence type="ECO:0000256" key="4">
    <source>
        <dbReference type="ARBA" id="ARBA00022692"/>
    </source>
</evidence>
<evidence type="ECO:0000256" key="7">
    <source>
        <dbReference type="SAM" id="Phobius"/>
    </source>
</evidence>
<evidence type="ECO:0000256" key="6">
    <source>
        <dbReference type="ARBA" id="ARBA00023136"/>
    </source>
</evidence>
<dbReference type="InterPro" id="IPR004638">
    <property type="entry name" value="EmrB-like"/>
</dbReference>
<evidence type="ECO:0000256" key="5">
    <source>
        <dbReference type="ARBA" id="ARBA00022989"/>
    </source>
</evidence>
<keyword evidence="2" id="KW-0813">Transport</keyword>
<dbReference type="AlphaFoldDB" id="A0A0R1VZW6"/>
<dbReference type="Proteomes" id="UP000051820">
    <property type="component" value="Unassembled WGS sequence"/>
</dbReference>
<feature type="transmembrane region" description="Helical" evidence="7">
    <location>
        <begin position="416"/>
        <end position="436"/>
    </location>
</feature>
<feature type="transmembrane region" description="Helical" evidence="7">
    <location>
        <begin position="316"/>
        <end position="336"/>
    </location>
</feature>
<feature type="transmembrane region" description="Helical" evidence="7">
    <location>
        <begin position="283"/>
        <end position="304"/>
    </location>
</feature>
<keyword evidence="4 7" id="KW-0812">Transmembrane</keyword>
<feature type="transmembrane region" description="Helical" evidence="7">
    <location>
        <begin position="95"/>
        <end position="113"/>
    </location>
</feature>
<dbReference type="SUPFAM" id="SSF103473">
    <property type="entry name" value="MFS general substrate transporter"/>
    <property type="match status" value="1"/>
</dbReference>
<feature type="transmembrane region" description="Helical" evidence="7">
    <location>
        <begin position="348"/>
        <end position="367"/>
    </location>
</feature>
<reference evidence="9 10" key="1">
    <citation type="journal article" date="2015" name="Genome Announc.">
        <title>Expanding the biotechnology potential of lactobacilli through comparative genomics of 213 strains and associated genera.</title>
        <authorList>
            <person name="Sun Z."/>
            <person name="Harris H.M."/>
            <person name="McCann A."/>
            <person name="Guo C."/>
            <person name="Argimon S."/>
            <person name="Zhang W."/>
            <person name="Yang X."/>
            <person name="Jeffery I.B."/>
            <person name="Cooney J.C."/>
            <person name="Kagawa T.F."/>
            <person name="Liu W."/>
            <person name="Song Y."/>
            <person name="Salvetti E."/>
            <person name="Wrobel A."/>
            <person name="Rasinkangas P."/>
            <person name="Parkhill J."/>
            <person name="Rea M.C."/>
            <person name="O'Sullivan O."/>
            <person name="Ritari J."/>
            <person name="Douillard F.P."/>
            <person name="Paul Ross R."/>
            <person name="Yang R."/>
            <person name="Briner A.E."/>
            <person name="Felis G.E."/>
            <person name="de Vos W.M."/>
            <person name="Barrangou R."/>
            <person name="Klaenhammer T.R."/>
            <person name="Caufield P.W."/>
            <person name="Cui Y."/>
            <person name="Zhang H."/>
            <person name="O'Toole P.W."/>
        </authorList>
    </citation>
    <scope>NUCLEOTIDE SEQUENCE [LARGE SCALE GENOMIC DNA]</scope>
    <source>
        <strain evidence="9 10">DSM 5007</strain>
    </source>
</reference>
<keyword evidence="10" id="KW-1185">Reference proteome</keyword>
<evidence type="ECO:0000256" key="1">
    <source>
        <dbReference type="ARBA" id="ARBA00004651"/>
    </source>
</evidence>